<dbReference type="Gene3D" id="3.30.710.10">
    <property type="entry name" value="Potassium Channel Kv1.1, Chain A"/>
    <property type="match status" value="1"/>
</dbReference>
<sequence>MASSGSSTVKLVSAEGFEFIIDRNAAMVSNTIKNILSSPGRFSESIQNEVHLKEIRAVVLDKVCQYCYYKLRHMNSTSEIPDFVIEPEINLELLMAADFLDM</sequence>
<dbReference type="Proteomes" id="UP000281549">
    <property type="component" value="Unassembled WGS sequence"/>
</dbReference>
<dbReference type="FunFam" id="3.30.710.10:FF:000035">
    <property type="entry name" value="Elongin C transcription elongation factor"/>
    <property type="match status" value="1"/>
</dbReference>
<dbReference type="InterPro" id="IPR039948">
    <property type="entry name" value="ELC1"/>
</dbReference>
<evidence type="ECO:0000259" key="5">
    <source>
        <dbReference type="Pfam" id="PF03931"/>
    </source>
</evidence>
<dbReference type="SUPFAM" id="SSF54695">
    <property type="entry name" value="POZ domain"/>
    <property type="match status" value="1"/>
</dbReference>
<dbReference type="InterPro" id="IPR016073">
    <property type="entry name" value="Skp1_comp_POZ"/>
</dbReference>
<evidence type="ECO:0000256" key="4">
    <source>
        <dbReference type="ARBA" id="ARBA00023242"/>
    </source>
</evidence>
<dbReference type="GO" id="GO:0005634">
    <property type="term" value="C:nucleus"/>
    <property type="evidence" value="ECO:0007669"/>
    <property type="project" value="UniProtKB-SubCell"/>
</dbReference>
<feature type="domain" description="SKP1 component POZ" evidence="5">
    <location>
        <begin position="8"/>
        <end position="70"/>
    </location>
</feature>
<accession>A0A4V1J091</accession>
<keyword evidence="4" id="KW-0539">Nucleus</keyword>
<dbReference type="PANTHER" id="PTHR20648">
    <property type="entry name" value="ELONGIN-C"/>
    <property type="match status" value="1"/>
</dbReference>
<comment type="similarity">
    <text evidence="2">Belongs to the SKP1 family.</text>
</comment>
<gene>
    <name evidence="6" type="ORF">ROZALSC1DRAFT_12330</name>
</gene>
<dbReference type="AlphaFoldDB" id="A0A4V1J091"/>
<dbReference type="InterPro" id="IPR011333">
    <property type="entry name" value="SKP1/BTB/POZ_sf"/>
</dbReference>
<protein>
    <recommendedName>
        <fullName evidence="3">Elongin-C</fullName>
    </recommendedName>
</protein>
<proteinExistence type="inferred from homology"/>
<organism evidence="6 7">
    <name type="scientific">Rozella allomycis (strain CSF55)</name>
    <dbReference type="NCBI Taxonomy" id="988480"/>
    <lineage>
        <taxon>Eukaryota</taxon>
        <taxon>Fungi</taxon>
        <taxon>Fungi incertae sedis</taxon>
        <taxon>Cryptomycota</taxon>
        <taxon>Cryptomycota incertae sedis</taxon>
        <taxon>Rozella</taxon>
    </lineage>
</organism>
<evidence type="ECO:0000256" key="3">
    <source>
        <dbReference type="ARBA" id="ARBA00021347"/>
    </source>
</evidence>
<reference evidence="7" key="1">
    <citation type="journal article" date="2018" name="Nat. Microbiol.">
        <title>Leveraging single-cell genomics to expand the fungal tree of life.</title>
        <authorList>
            <person name="Ahrendt S.R."/>
            <person name="Quandt C.A."/>
            <person name="Ciobanu D."/>
            <person name="Clum A."/>
            <person name="Salamov A."/>
            <person name="Andreopoulos B."/>
            <person name="Cheng J.F."/>
            <person name="Woyke T."/>
            <person name="Pelin A."/>
            <person name="Henrissat B."/>
            <person name="Reynolds N.K."/>
            <person name="Benny G.L."/>
            <person name="Smith M.E."/>
            <person name="James T.Y."/>
            <person name="Grigoriev I.V."/>
        </authorList>
    </citation>
    <scope>NUCLEOTIDE SEQUENCE [LARGE SCALE GENOMIC DNA]</scope>
    <source>
        <strain evidence="7">CSF55</strain>
    </source>
</reference>
<evidence type="ECO:0000256" key="2">
    <source>
        <dbReference type="ARBA" id="ARBA00009993"/>
    </source>
</evidence>
<dbReference type="CDD" id="cd18321">
    <property type="entry name" value="BTB_POZ_EloC"/>
    <property type="match status" value="1"/>
</dbReference>
<evidence type="ECO:0000256" key="1">
    <source>
        <dbReference type="ARBA" id="ARBA00004123"/>
    </source>
</evidence>
<dbReference type="InterPro" id="IPR001232">
    <property type="entry name" value="SKP1-like"/>
</dbReference>
<comment type="subcellular location">
    <subcellularLocation>
        <location evidence="1">Nucleus</location>
    </subcellularLocation>
</comment>
<dbReference type="EMBL" id="ML005027">
    <property type="protein sequence ID" value="RKP20739.1"/>
    <property type="molecule type" value="Genomic_DNA"/>
</dbReference>
<name>A0A4V1J091_ROZAC</name>
<evidence type="ECO:0000313" key="6">
    <source>
        <dbReference type="EMBL" id="RKP20739.1"/>
    </source>
</evidence>
<dbReference type="SMART" id="SM00512">
    <property type="entry name" value="Skp1"/>
    <property type="match status" value="1"/>
</dbReference>
<dbReference type="Pfam" id="PF03931">
    <property type="entry name" value="Skp1_POZ"/>
    <property type="match status" value="1"/>
</dbReference>
<evidence type="ECO:0000313" key="7">
    <source>
        <dbReference type="Proteomes" id="UP000281549"/>
    </source>
</evidence>
<dbReference type="GO" id="GO:0006511">
    <property type="term" value="P:ubiquitin-dependent protein catabolic process"/>
    <property type="evidence" value="ECO:0007669"/>
    <property type="project" value="InterPro"/>
</dbReference>